<dbReference type="InterPro" id="IPR007822">
    <property type="entry name" value="LANC-like"/>
</dbReference>
<accession>A0A1H8TRK8</accession>
<keyword evidence="3" id="KW-1185">Reference proteome</keyword>
<keyword evidence="1" id="KW-0479">Metal-binding</keyword>
<dbReference type="CDD" id="cd04793">
    <property type="entry name" value="LanC"/>
    <property type="match status" value="1"/>
</dbReference>
<dbReference type="Proteomes" id="UP000181951">
    <property type="component" value="Unassembled WGS sequence"/>
</dbReference>
<dbReference type="PRINTS" id="PR01950">
    <property type="entry name" value="LANCSUPER"/>
</dbReference>
<dbReference type="RefSeq" id="WP_069463288.1">
    <property type="nucleotide sequence ID" value="NZ_FODD01000057.1"/>
</dbReference>
<dbReference type="InterPro" id="IPR033889">
    <property type="entry name" value="LanC"/>
</dbReference>
<feature type="binding site" evidence="1">
    <location>
        <position position="283"/>
    </location>
    <ligand>
        <name>Zn(2+)</name>
        <dbReference type="ChEBI" id="CHEBI:29105"/>
    </ligand>
</feature>
<dbReference type="PRINTS" id="PR01955">
    <property type="entry name" value="LANCFRANKIA"/>
</dbReference>
<reference evidence="2 3" key="1">
    <citation type="submission" date="2016-10" db="EMBL/GenBank/DDBJ databases">
        <authorList>
            <person name="de Groot N.N."/>
        </authorList>
    </citation>
    <scope>NUCLEOTIDE SEQUENCE [LARGE SCALE GENOMIC DNA]</scope>
    <source>
        <strain evidence="2 3">CGMCC 4.2026</strain>
    </source>
</reference>
<feature type="binding site" evidence="1">
    <location>
        <position position="332"/>
    </location>
    <ligand>
        <name>Zn(2+)</name>
        <dbReference type="ChEBI" id="CHEBI:29105"/>
    </ligand>
</feature>
<feature type="binding site" evidence="1">
    <location>
        <position position="333"/>
    </location>
    <ligand>
        <name>Zn(2+)</name>
        <dbReference type="ChEBI" id="CHEBI:29105"/>
    </ligand>
</feature>
<evidence type="ECO:0000313" key="2">
    <source>
        <dbReference type="EMBL" id="SEO93527.1"/>
    </source>
</evidence>
<proteinExistence type="predicted"/>
<dbReference type="SUPFAM" id="SSF158745">
    <property type="entry name" value="LanC-like"/>
    <property type="match status" value="1"/>
</dbReference>
<dbReference type="Pfam" id="PF05147">
    <property type="entry name" value="LANC_like"/>
    <property type="match status" value="1"/>
</dbReference>
<dbReference type="Gene3D" id="1.50.10.20">
    <property type="match status" value="1"/>
</dbReference>
<evidence type="ECO:0000313" key="3">
    <source>
        <dbReference type="Proteomes" id="UP000181951"/>
    </source>
</evidence>
<dbReference type="GO" id="GO:0031179">
    <property type="term" value="P:peptide modification"/>
    <property type="evidence" value="ECO:0007669"/>
    <property type="project" value="InterPro"/>
</dbReference>
<dbReference type="EMBL" id="FODD01000057">
    <property type="protein sequence ID" value="SEO93527.1"/>
    <property type="molecule type" value="Genomic_DNA"/>
</dbReference>
<dbReference type="GO" id="GO:0046872">
    <property type="term" value="F:metal ion binding"/>
    <property type="evidence" value="ECO:0007669"/>
    <property type="project" value="UniProtKB-KW"/>
</dbReference>
<dbReference type="STRING" id="310780.SAMN05216267_105724"/>
<dbReference type="AlphaFoldDB" id="A0A1H8TRK8"/>
<dbReference type="SMART" id="SM01260">
    <property type="entry name" value="LANC_like"/>
    <property type="match status" value="1"/>
</dbReference>
<evidence type="ECO:0000256" key="1">
    <source>
        <dbReference type="PIRSR" id="PIRSR607822-1"/>
    </source>
</evidence>
<keyword evidence="1" id="KW-0862">Zinc</keyword>
<protein>
    <submittedName>
        <fullName evidence="2">Lanthionine synthetase C-like protein</fullName>
    </submittedName>
</protein>
<dbReference type="OrthoDB" id="1882482at2"/>
<name>A0A1H8TRK8_9ACTN</name>
<organism evidence="2 3">
    <name type="scientific">Actinacidiphila rubida</name>
    <dbReference type="NCBI Taxonomy" id="310780"/>
    <lineage>
        <taxon>Bacteria</taxon>
        <taxon>Bacillati</taxon>
        <taxon>Actinomycetota</taxon>
        <taxon>Actinomycetes</taxon>
        <taxon>Kitasatosporales</taxon>
        <taxon>Streptomycetaceae</taxon>
        <taxon>Actinacidiphila</taxon>
    </lineage>
</organism>
<sequence length="410" mass="43582">MTAATCSATETLLGIAHDLAEPTPVDPDEPWAVQSLAEGAAGTALLHVEAARRHAQPWRPAHRWISTAASGQVSAADTAGLFLGVPAVAFLLGTPPADVDGLYFQARHTVHLHVLALAHRRTDAAMARIARGDLPTFAEYDTFYGLTGIGAYLLHTNPDGGALERILRYLIALTRPLAPPGRGLPGWWVRHDPQRGHSPHFPGGHGNLGAAHGITGPLLLLSQALRRGIEVPGHRDAIQTICHHLDIWRQHTATGPRWPEHLSRRDLERGQPHLPHNARPSWCYGTAGIARAGQLAGIALHDTGLQKLYEDALYRTLTDPAQLAGITDAGLCHGWAGIYQTASRAAADALDPRLPGILPALGAALLDHARHHPTAEPGLLNGAAGTALALSTLATHQPPSTGWDACLLIN</sequence>
<gene>
    <name evidence="2" type="ORF">SAMN05216267_105724</name>
</gene>